<feature type="domain" description="TonB-dependent receptor plug" evidence="12">
    <location>
        <begin position="72"/>
        <end position="170"/>
    </location>
</feature>
<dbReference type="AlphaFoldDB" id="A0A0E3UMC6"/>
<evidence type="ECO:0000256" key="9">
    <source>
        <dbReference type="RuleBase" id="RU003357"/>
    </source>
</evidence>
<dbReference type="GO" id="GO:0015344">
    <property type="term" value="F:siderophore uptake transmembrane transporter activity"/>
    <property type="evidence" value="ECO:0007669"/>
    <property type="project" value="TreeGrafter"/>
</dbReference>
<feature type="domain" description="TonB-dependent receptor-like beta-barrel" evidence="11">
    <location>
        <begin position="251"/>
        <end position="752"/>
    </location>
</feature>
<evidence type="ECO:0000256" key="6">
    <source>
        <dbReference type="ARBA" id="ARBA00023136"/>
    </source>
</evidence>
<dbReference type="Gene3D" id="2.40.170.20">
    <property type="entry name" value="TonB-dependent receptor, beta-barrel domain"/>
    <property type="match status" value="1"/>
</dbReference>
<evidence type="ECO:0000256" key="2">
    <source>
        <dbReference type="ARBA" id="ARBA00022448"/>
    </source>
</evidence>
<reference evidence="13 14" key="1">
    <citation type="journal article" date="2015" name="Genome Announc.">
        <title>Complete Genome Sequence of Pseudoxanthomonas suwonensis Strain J1, a Cellulose-Degrading Bacterium Isolated from Leaf- and Wood-Enriched Soil.</title>
        <authorList>
            <person name="Hou L."/>
            <person name="Jiang J."/>
            <person name="Xu Z."/>
            <person name="Zhou Y."/>
            <person name="Leung F.C."/>
        </authorList>
    </citation>
    <scope>NUCLEOTIDE SEQUENCE [LARGE SCALE GENOMIC DNA]</scope>
    <source>
        <strain evidence="13 14">J1</strain>
    </source>
</reference>
<dbReference type="SUPFAM" id="SSF56935">
    <property type="entry name" value="Porins"/>
    <property type="match status" value="1"/>
</dbReference>
<feature type="chain" id="PRO_5002412788" evidence="10">
    <location>
        <begin position="34"/>
        <end position="785"/>
    </location>
</feature>
<accession>A0A0E3UMC6</accession>
<keyword evidence="7 8" id="KW-0998">Cell outer membrane</keyword>
<dbReference type="KEGG" id="psuw:WQ53_04960"/>
<keyword evidence="4 8" id="KW-0812">Transmembrane</keyword>
<dbReference type="Pfam" id="PF07715">
    <property type="entry name" value="Plug"/>
    <property type="match status" value="1"/>
</dbReference>
<evidence type="ECO:0000256" key="5">
    <source>
        <dbReference type="ARBA" id="ARBA00023077"/>
    </source>
</evidence>
<comment type="similarity">
    <text evidence="8 9">Belongs to the TonB-dependent receptor family.</text>
</comment>
<dbReference type="RefSeq" id="WP_052630991.1">
    <property type="nucleotide sequence ID" value="NZ_CP011144.1"/>
</dbReference>
<dbReference type="InterPro" id="IPR012910">
    <property type="entry name" value="Plug_dom"/>
</dbReference>
<dbReference type="Proteomes" id="UP000033067">
    <property type="component" value="Chromosome"/>
</dbReference>
<evidence type="ECO:0000256" key="8">
    <source>
        <dbReference type="PROSITE-ProRule" id="PRU01360"/>
    </source>
</evidence>
<feature type="signal peptide" evidence="10">
    <location>
        <begin position="1"/>
        <end position="33"/>
    </location>
</feature>
<dbReference type="InterPro" id="IPR036942">
    <property type="entry name" value="Beta-barrel_TonB_sf"/>
</dbReference>
<dbReference type="PANTHER" id="PTHR32552:SF83">
    <property type="entry name" value="BLR3904 PROTEIN"/>
    <property type="match status" value="1"/>
</dbReference>
<keyword evidence="5 9" id="KW-0798">TonB box</keyword>
<keyword evidence="10" id="KW-0732">Signal</keyword>
<evidence type="ECO:0000259" key="12">
    <source>
        <dbReference type="Pfam" id="PF07715"/>
    </source>
</evidence>
<dbReference type="PROSITE" id="PS52016">
    <property type="entry name" value="TONB_DEPENDENT_REC_3"/>
    <property type="match status" value="1"/>
</dbReference>
<dbReference type="EMBL" id="CP011144">
    <property type="protein sequence ID" value="AKC86221.1"/>
    <property type="molecule type" value="Genomic_DNA"/>
</dbReference>
<gene>
    <name evidence="13" type="ORF">WQ53_04960</name>
</gene>
<dbReference type="InterPro" id="IPR000531">
    <property type="entry name" value="Beta-barrel_TonB"/>
</dbReference>
<dbReference type="CDD" id="cd01347">
    <property type="entry name" value="ligand_gated_channel"/>
    <property type="match status" value="1"/>
</dbReference>
<evidence type="ECO:0000313" key="14">
    <source>
        <dbReference type="Proteomes" id="UP000033067"/>
    </source>
</evidence>
<dbReference type="Pfam" id="PF00593">
    <property type="entry name" value="TonB_dep_Rec_b-barrel"/>
    <property type="match status" value="1"/>
</dbReference>
<dbReference type="InterPro" id="IPR039426">
    <property type="entry name" value="TonB-dep_rcpt-like"/>
</dbReference>
<keyword evidence="14" id="KW-1185">Reference proteome</keyword>
<evidence type="ECO:0000256" key="10">
    <source>
        <dbReference type="SAM" id="SignalP"/>
    </source>
</evidence>
<dbReference type="GO" id="GO:0009279">
    <property type="term" value="C:cell outer membrane"/>
    <property type="evidence" value="ECO:0007669"/>
    <property type="project" value="UniProtKB-SubCell"/>
</dbReference>
<evidence type="ECO:0000256" key="1">
    <source>
        <dbReference type="ARBA" id="ARBA00004571"/>
    </source>
</evidence>
<evidence type="ECO:0000259" key="11">
    <source>
        <dbReference type="Pfam" id="PF00593"/>
    </source>
</evidence>
<dbReference type="PATRIC" id="fig|314722.6.peg.1043"/>
<dbReference type="PANTHER" id="PTHR32552">
    <property type="entry name" value="FERRICHROME IRON RECEPTOR-RELATED"/>
    <property type="match status" value="1"/>
</dbReference>
<organism evidence="13 14">
    <name type="scientific">Pseudoxanthomonas suwonensis</name>
    <dbReference type="NCBI Taxonomy" id="314722"/>
    <lineage>
        <taxon>Bacteria</taxon>
        <taxon>Pseudomonadati</taxon>
        <taxon>Pseudomonadota</taxon>
        <taxon>Gammaproteobacteria</taxon>
        <taxon>Lysobacterales</taxon>
        <taxon>Lysobacteraceae</taxon>
        <taxon>Pseudoxanthomonas</taxon>
    </lineage>
</organism>
<evidence type="ECO:0000256" key="7">
    <source>
        <dbReference type="ARBA" id="ARBA00023237"/>
    </source>
</evidence>
<keyword evidence="2 8" id="KW-0813">Transport</keyword>
<comment type="subcellular location">
    <subcellularLocation>
        <location evidence="1 8">Cell outer membrane</location>
        <topology evidence="1 8">Multi-pass membrane protein</topology>
    </subcellularLocation>
</comment>
<dbReference type="OrthoDB" id="9790771at2"/>
<name>A0A0E3UMC6_9GAMM</name>
<sequence>MTSRTARPARTGQFHTRPLTTALLLALALPAAAETAADAAGQPQSDTTTFDPVEVTGERVERASSPKFTAPLLDTPQTLSVVPSDVFNAQGAQNLTDVLRNTPGISFNAGENGFSTNTNNFSLRGFDTSGSIFIDGVRDSGNYARDVFNVDRVEVAKGPAADNGRGGLAGYVNMVSKTPQLGYFARGTASFGADGTDADSRLRATVDLNNQLGEHSALRLNLMATNGGVPGREHASNDAVGIAPSLAFGLGTDTRFILAAEHVSQSGRPDWGVPGAFIPGTINHNADAERASTDNFYGLASDFDENTSSSVSARFEHDFSPALTLSNFTRWSQTSRDAVYTVPTNYVPATQLVTTQAQAFRRDNDGIANLTNLTARFRTGGWAHTLSTGLDLSREESESDRFPTPNQPSTSVFAPDFRRATLRRIAPTQSSRVRIDSVAAYAYDTIEFGERWQLTGGLRAERYEVSIDSRTIAGAPQGPDGYEVSDTTVSGKLGLVYKPAENGSLYASVNMAALPPGNFLSNPDISRDGNNAFPGLVGQNNEAAKTQRAVSHELGVKWDFFDDKLSTSAALFNTTRRSVAITGREPGVASSPEVLRGYGQQVVRGLELSATGSITEAWTVFAGAVFLDSERKLDAYLDAARCTAAPTDYRANATVADCAAIIAAGEGVAGDELAFTPRRSASLWTTYAFGNGLTVGGGLQYVGNSWAGRPDDADRLIPNGRWGKLPGYTVGNLMASYAFSDRFSLRLNIDNVTDETYATSGNWAMSRVFLGPPRNYLLSADFRFW</sequence>
<evidence type="ECO:0000313" key="13">
    <source>
        <dbReference type="EMBL" id="AKC86221.1"/>
    </source>
</evidence>
<keyword evidence="3 8" id="KW-1134">Transmembrane beta strand</keyword>
<proteinExistence type="inferred from homology"/>
<protein>
    <submittedName>
        <fullName evidence="13">Ligand-gated channel protein</fullName>
    </submittedName>
</protein>
<dbReference type="Gene3D" id="2.170.130.10">
    <property type="entry name" value="TonB-dependent receptor, plug domain"/>
    <property type="match status" value="1"/>
</dbReference>
<evidence type="ECO:0000256" key="3">
    <source>
        <dbReference type="ARBA" id="ARBA00022452"/>
    </source>
</evidence>
<dbReference type="InterPro" id="IPR037066">
    <property type="entry name" value="Plug_dom_sf"/>
</dbReference>
<evidence type="ECO:0000256" key="4">
    <source>
        <dbReference type="ARBA" id="ARBA00022692"/>
    </source>
</evidence>
<keyword evidence="6 8" id="KW-0472">Membrane</keyword>